<dbReference type="InterPro" id="IPR049517">
    <property type="entry name" value="ACX-like_C"/>
</dbReference>
<dbReference type="EMBL" id="JBHSRS010000080">
    <property type="protein sequence ID" value="MFC6282835.1"/>
    <property type="molecule type" value="Genomic_DNA"/>
</dbReference>
<dbReference type="InterPro" id="IPR008040">
    <property type="entry name" value="Hydant_A_N"/>
</dbReference>
<feature type="domain" description="Acetophenone carboxylase-like C-terminal" evidence="3">
    <location>
        <begin position="532"/>
        <end position="691"/>
    </location>
</feature>
<reference evidence="5" key="1">
    <citation type="journal article" date="2019" name="Int. J. Syst. Evol. Microbiol.">
        <title>The Global Catalogue of Microorganisms (GCM) 10K type strain sequencing project: providing services to taxonomists for standard genome sequencing and annotation.</title>
        <authorList>
            <consortium name="The Broad Institute Genomics Platform"/>
            <consortium name="The Broad Institute Genome Sequencing Center for Infectious Disease"/>
            <person name="Wu L."/>
            <person name="Ma J."/>
        </authorList>
    </citation>
    <scope>NUCLEOTIDE SEQUENCE [LARGE SCALE GENOMIC DNA]</scope>
    <source>
        <strain evidence="5">CCUG 39402</strain>
    </source>
</reference>
<comment type="caution">
    <text evidence="4">The sequence shown here is derived from an EMBL/GenBank/DDBJ whole genome shotgun (WGS) entry which is preliminary data.</text>
</comment>
<dbReference type="Pfam" id="PF01968">
    <property type="entry name" value="Hydantoinase_A"/>
    <property type="match status" value="1"/>
</dbReference>
<gene>
    <name evidence="4" type="ORF">ACFQND_16560</name>
</gene>
<dbReference type="InterPro" id="IPR045079">
    <property type="entry name" value="Oxoprolinase-like"/>
</dbReference>
<sequence length="700" mass="73842">MSGGNLVSTLVVGVDVGGTFTDLFVLDEASGRASIVKVPSTRGEESRGFMNGIARVDTEARAAKGAEAKKAGEGDQARAIATIVHGTTVGTNALLERKVARTGIITTRGFRDVLEMRRRDRPQTWGLRGSFEPIVPRPFRLEVDERVLADGSIHTPVNLEQVREQAKALLAAGCEAVCVFFINTYANPANEQAAVQAVREVWPNAYVTAASEVLPEIREFERCSTATLNAALQPVVGSYLTRLEGDLRAQGFGGELLIVQSNGGVMSRTTACDVPVRTALSGPAAGVIACAAIARAAGFPNAITGDMGGTSFDVSLVANGQASLAAQTSIDFGMVVRSPMIQIETIGAGGGSIASVDASGMLQVGPESAGSVPGPACYGRGNTRPTVTDANVLLGRIAADRPLGGGLLAAMDGEKARAAVDEHVARPLGLDVMAAAEAILTVANARMAGAIRVVSIERGHDPRQFAYMPFGGGGALHVCAMMREVGVTTGIVPRYPGVTSALGCVMADMRHDAVQTLNRALGDLDMNDVRHRVEQLGQQCQARLDSAGVRFAEVTQRIEFDMLYAGQTHTVAVQVQAEHLDRAGLTAAFEAAYRSAFGRILEGIPVRVMNLRYARIGVRPKFDLSVLAPEGTGSTEPLGTQRVYHAGQWWDAVRYARLSLPVHAQVTGPAILEQPDTTVWLEPGFSARVDTLGNLLINAS</sequence>
<dbReference type="PANTHER" id="PTHR11365">
    <property type="entry name" value="5-OXOPROLINASE RELATED"/>
    <property type="match status" value="1"/>
</dbReference>
<evidence type="ECO:0000313" key="4">
    <source>
        <dbReference type="EMBL" id="MFC6282835.1"/>
    </source>
</evidence>
<protein>
    <submittedName>
        <fullName evidence="4">Hydantoinase/oxoprolinase family protein</fullName>
    </submittedName>
</protein>
<dbReference type="Pfam" id="PF19278">
    <property type="entry name" value="Hydant_A_C"/>
    <property type="match status" value="1"/>
</dbReference>
<dbReference type="RefSeq" id="WP_371439207.1">
    <property type="nucleotide sequence ID" value="NZ_JBHSRS010000080.1"/>
</dbReference>
<organism evidence="4 5">
    <name type="scientific">Polaromonas aquatica</name>
    <dbReference type="NCBI Taxonomy" id="332657"/>
    <lineage>
        <taxon>Bacteria</taxon>
        <taxon>Pseudomonadati</taxon>
        <taxon>Pseudomonadota</taxon>
        <taxon>Betaproteobacteria</taxon>
        <taxon>Burkholderiales</taxon>
        <taxon>Comamonadaceae</taxon>
        <taxon>Polaromonas</taxon>
    </lineage>
</organism>
<evidence type="ECO:0000313" key="5">
    <source>
        <dbReference type="Proteomes" id="UP001596270"/>
    </source>
</evidence>
<accession>A0ABW1TZZ6</accession>
<dbReference type="InterPro" id="IPR002821">
    <property type="entry name" value="Hydantoinase_A"/>
</dbReference>
<evidence type="ECO:0000259" key="2">
    <source>
        <dbReference type="Pfam" id="PF05378"/>
    </source>
</evidence>
<dbReference type="Proteomes" id="UP001596270">
    <property type="component" value="Unassembled WGS sequence"/>
</dbReference>
<dbReference type="Pfam" id="PF05378">
    <property type="entry name" value="Hydant_A_N"/>
    <property type="match status" value="1"/>
</dbReference>
<name>A0ABW1TZZ6_9BURK</name>
<feature type="domain" description="Hydantoinase A/oxoprolinase" evidence="1">
    <location>
        <begin position="222"/>
        <end position="512"/>
    </location>
</feature>
<feature type="domain" description="Hydantoinase/oxoprolinase N-terminal" evidence="2">
    <location>
        <begin position="12"/>
        <end position="201"/>
    </location>
</feature>
<evidence type="ECO:0000259" key="1">
    <source>
        <dbReference type="Pfam" id="PF01968"/>
    </source>
</evidence>
<proteinExistence type="predicted"/>
<dbReference type="PANTHER" id="PTHR11365:SF23">
    <property type="entry name" value="HYPOTHETICAL 5-OXOPROLINASE (EUROFUNG)-RELATED"/>
    <property type="match status" value="1"/>
</dbReference>
<evidence type="ECO:0000259" key="3">
    <source>
        <dbReference type="Pfam" id="PF19278"/>
    </source>
</evidence>
<keyword evidence="5" id="KW-1185">Reference proteome</keyword>